<reference evidence="1 2" key="1">
    <citation type="submission" date="2018-08" db="EMBL/GenBank/DDBJ databases">
        <title>Draft genome of candidate division NPL-UPA2 bacterium Unc8 that adapted to ultra-basic serpentinizing groundwater.</title>
        <authorList>
            <person name="Ishii S."/>
            <person name="Suzuki S."/>
            <person name="Nealson K.H."/>
        </authorList>
    </citation>
    <scope>NUCLEOTIDE SEQUENCE [LARGE SCALE GENOMIC DNA]</scope>
    <source>
        <strain evidence="1">Unc8</strain>
    </source>
</reference>
<organism evidence="1 2">
    <name type="scientific">candidate division NPL-UPA2 bacterium Unc8</name>
    <dbReference type="NCBI Taxonomy" id="1980939"/>
    <lineage>
        <taxon>Bacteria</taxon>
    </lineage>
</organism>
<name>A0A399FWV5_UNCN2</name>
<accession>A0A399FWV5</accession>
<proteinExistence type="predicted"/>
<evidence type="ECO:0000313" key="1">
    <source>
        <dbReference type="EMBL" id="RIH99908.1"/>
    </source>
</evidence>
<dbReference type="AlphaFoldDB" id="A0A399FWV5"/>
<sequence>MKLEREDFKKLVEEAIDKLPLEFVSRIENSEIIVEDVPSAEVLSERKIASSHLLLGLYKGVPLKNRGREYANVLPDTIIIYQKSIEAISRTETETRQNIQDVLEHEIGHHFGLEENELS</sequence>
<gene>
    <name evidence="1" type="ORF">B9J77_04025</name>
</gene>
<comment type="caution">
    <text evidence="1">The sequence shown here is derived from an EMBL/GenBank/DDBJ whole genome shotgun (WGS) entry which is preliminary data.</text>
</comment>
<protein>
    <submittedName>
        <fullName evidence="1">Metallopeptidase family protein</fullName>
    </submittedName>
</protein>
<dbReference type="InterPro" id="IPR038555">
    <property type="entry name" value="Zincin_1_sf"/>
</dbReference>
<dbReference type="InterPro" id="IPR010428">
    <property type="entry name" value="Zincin_1"/>
</dbReference>
<dbReference type="EMBL" id="NDHY01000009">
    <property type="protein sequence ID" value="RIH99908.1"/>
    <property type="molecule type" value="Genomic_DNA"/>
</dbReference>
<dbReference type="Proteomes" id="UP000266287">
    <property type="component" value="Unassembled WGS sequence"/>
</dbReference>
<dbReference type="SUPFAM" id="SSF55486">
    <property type="entry name" value="Metalloproteases ('zincins'), catalytic domain"/>
    <property type="match status" value="1"/>
</dbReference>
<dbReference type="Pfam" id="PF06262">
    <property type="entry name" value="Zincin_1"/>
    <property type="match status" value="1"/>
</dbReference>
<dbReference type="Gene3D" id="3.30.2010.20">
    <property type="match status" value="1"/>
</dbReference>
<dbReference type="CDD" id="cd12952">
    <property type="entry name" value="MMP_ACEL2062"/>
    <property type="match status" value="1"/>
</dbReference>
<evidence type="ECO:0000313" key="2">
    <source>
        <dbReference type="Proteomes" id="UP000266287"/>
    </source>
</evidence>